<dbReference type="InterPro" id="IPR013130">
    <property type="entry name" value="Fe3_Rdtase_TM_dom"/>
</dbReference>
<feature type="domain" description="FAD-binding FR-type" evidence="13">
    <location>
        <begin position="362"/>
        <end position="489"/>
    </location>
</feature>
<dbReference type="Pfam" id="PF08030">
    <property type="entry name" value="NAD_binding_6"/>
    <property type="match status" value="1"/>
</dbReference>
<evidence type="ECO:0000256" key="8">
    <source>
        <dbReference type="ARBA" id="ARBA00023004"/>
    </source>
</evidence>
<dbReference type="InterPro" id="IPR013121">
    <property type="entry name" value="Fe_red_NAD-bd_6"/>
</dbReference>
<gene>
    <name evidence="14" type="ORF">RHOBADRAFT_42164</name>
</gene>
<dbReference type="OrthoDB" id="167398at2759"/>
<evidence type="ECO:0000256" key="2">
    <source>
        <dbReference type="ARBA" id="ARBA00022617"/>
    </source>
</evidence>
<feature type="transmembrane region" description="Helical" evidence="12">
    <location>
        <begin position="145"/>
        <end position="163"/>
    </location>
</feature>
<feature type="region of interest" description="Disordered" evidence="11">
    <location>
        <begin position="28"/>
        <end position="49"/>
    </location>
</feature>
<keyword evidence="5" id="KW-0249">Electron transport</keyword>
<dbReference type="InterPro" id="IPR013112">
    <property type="entry name" value="FAD-bd_8"/>
</dbReference>
<dbReference type="Pfam" id="PF08022">
    <property type="entry name" value="FAD_binding_8"/>
    <property type="match status" value="1"/>
</dbReference>
<dbReference type="InterPro" id="IPR050369">
    <property type="entry name" value="RBOH/FRE"/>
</dbReference>
<dbReference type="InterPro" id="IPR000778">
    <property type="entry name" value="Cyt_b245_heavy_chain"/>
</dbReference>
<dbReference type="OMA" id="DENQAIH"/>
<dbReference type="InterPro" id="IPR017927">
    <property type="entry name" value="FAD-bd_FR_type"/>
</dbReference>
<keyword evidence="9" id="KW-0406">Ion transport</keyword>
<evidence type="ECO:0000256" key="7">
    <source>
        <dbReference type="ARBA" id="ARBA00023002"/>
    </source>
</evidence>
<feature type="transmembrane region" description="Helical" evidence="12">
    <location>
        <begin position="338"/>
        <end position="359"/>
    </location>
</feature>
<dbReference type="InterPro" id="IPR039261">
    <property type="entry name" value="FNR_nucleotide-bd"/>
</dbReference>
<name>A0A194SC30_RHOGW</name>
<keyword evidence="4" id="KW-0479">Metal-binding</keyword>
<accession>A0A194SC30</accession>
<dbReference type="AlphaFoldDB" id="A0A194SC30"/>
<evidence type="ECO:0000256" key="6">
    <source>
        <dbReference type="ARBA" id="ARBA00022989"/>
    </source>
</evidence>
<evidence type="ECO:0000256" key="11">
    <source>
        <dbReference type="SAM" id="MobiDB-lite"/>
    </source>
</evidence>
<keyword evidence="9" id="KW-0813">Transport</keyword>
<keyword evidence="7" id="KW-0560">Oxidoreductase</keyword>
<dbReference type="GO" id="GO:0046872">
    <property type="term" value="F:metal ion binding"/>
    <property type="evidence" value="ECO:0007669"/>
    <property type="project" value="UniProtKB-KW"/>
</dbReference>
<organism evidence="14 15">
    <name type="scientific">Rhodotorula graminis (strain WP1)</name>
    <dbReference type="NCBI Taxonomy" id="578459"/>
    <lineage>
        <taxon>Eukaryota</taxon>
        <taxon>Fungi</taxon>
        <taxon>Dikarya</taxon>
        <taxon>Basidiomycota</taxon>
        <taxon>Pucciniomycotina</taxon>
        <taxon>Microbotryomycetes</taxon>
        <taxon>Sporidiobolales</taxon>
        <taxon>Sporidiobolaceae</taxon>
        <taxon>Rhodotorula</taxon>
    </lineage>
</organism>
<comment type="subcellular location">
    <subcellularLocation>
        <location evidence="1">Membrane</location>
        <topology evidence="1">Multi-pass membrane protein</topology>
    </subcellularLocation>
</comment>
<feature type="transmembrane region" description="Helical" evidence="12">
    <location>
        <begin position="225"/>
        <end position="246"/>
    </location>
</feature>
<dbReference type="SFLD" id="SFLDG01168">
    <property type="entry name" value="Ferric_reductase_subgroup_(FRE"/>
    <property type="match status" value="1"/>
</dbReference>
<protein>
    <recommendedName>
        <fullName evidence="13">FAD-binding FR-type domain-containing protein</fullName>
    </recommendedName>
</protein>
<keyword evidence="10 12" id="KW-0472">Membrane</keyword>
<evidence type="ECO:0000256" key="9">
    <source>
        <dbReference type="ARBA" id="ARBA00023065"/>
    </source>
</evidence>
<dbReference type="SFLD" id="SFLDS00052">
    <property type="entry name" value="Ferric_Reductase_Domain"/>
    <property type="match status" value="1"/>
</dbReference>
<dbReference type="Gene3D" id="3.40.50.80">
    <property type="entry name" value="Nucleotide-binding domain of ferredoxin-NADP reductase (FNR) module"/>
    <property type="match status" value="1"/>
</dbReference>
<feature type="transmembrane region" description="Helical" evidence="12">
    <location>
        <begin position="183"/>
        <end position="204"/>
    </location>
</feature>
<dbReference type="STRING" id="578459.A0A194SC30"/>
<dbReference type="SFLD" id="SFLDG01169">
    <property type="entry name" value="NADPH_oxidase_subgroup_(NOX)"/>
    <property type="match status" value="1"/>
</dbReference>
<evidence type="ECO:0000256" key="1">
    <source>
        <dbReference type="ARBA" id="ARBA00004141"/>
    </source>
</evidence>
<evidence type="ECO:0000256" key="3">
    <source>
        <dbReference type="ARBA" id="ARBA00022692"/>
    </source>
</evidence>
<feature type="transmembrane region" description="Helical" evidence="12">
    <location>
        <begin position="252"/>
        <end position="272"/>
    </location>
</feature>
<keyword evidence="2" id="KW-0349">Heme</keyword>
<evidence type="ECO:0000256" key="12">
    <source>
        <dbReference type="SAM" id="Phobius"/>
    </source>
</evidence>
<dbReference type="GO" id="GO:0006952">
    <property type="term" value="P:defense response"/>
    <property type="evidence" value="ECO:0007669"/>
    <property type="project" value="TreeGrafter"/>
</dbReference>
<evidence type="ECO:0000313" key="15">
    <source>
        <dbReference type="Proteomes" id="UP000053890"/>
    </source>
</evidence>
<dbReference type="InterPro" id="IPR017938">
    <property type="entry name" value="Riboflavin_synthase-like_b-brl"/>
</dbReference>
<feature type="compositionally biased region" description="Polar residues" evidence="11">
    <location>
        <begin position="38"/>
        <end position="47"/>
    </location>
</feature>
<dbReference type="Pfam" id="PF01794">
    <property type="entry name" value="Ferric_reduct"/>
    <property type="match status" value="1"/>
</dbReference>
<dbReference type="GeneID" id="28974464"/>
<keyword evidence="3 12" id="KW-0812">Transmembrane</keyword>
<dbReference type="Proteomes" id="UP000053890">
    <property type="component" value="Unassembled WGS sequence"/>
</dbReference>
<dbReference type="PANTHER" id="PTHR11972">
    <property type="entry name" value="NADPH OXIDASE"/>
    <property type="match status" value="1"/>
</dbReference>
<proteinExistence type="predicted"/>
<sequence length="661" mass="74009">MVRFPSVLPRARSSIAYLLGNGPPSPALLAPPAAHDPMSNTPSTSTRPLDLRPTVHAHSDDAHVVVPLTPTSASLVRRATSRRVGPPRRQNEIEQDRLQGLMRSDTAVSRSAGGSGGGGGAAEEARAERWARLKVWFAREGPSKLVFVLWIFLQLAMLGVGVMRYDMGSNFTQARATFGSTYVIARASAFVLHVDIVFILLPVCRSFVSLLRRSPMNRAIPFNKSVAFHEIVAWSIVFWSVVHTVAHLVNSWWLAATMTSSAVTCLLAALMVNGSTGPFITGWIMLALLGVIAWFAAEKRRKKHFQRFYYSHHLAVIFFFLWQLHGMFCMIRPDKPPYCAWSQIGVFWLFWSFGAIVYVSERILREVRSRHRTYLSKVIVHPGNTVELQIKKEKTTSRAGQYIMVNCPAISLWQWHPFTLTSAPEEDCLSIHFRVVGDWTQDLADALGCELDGRDNISKEIGGEDAVVPLVSVLPRIMVDGPFGTASEDVLKFQVSLLVGAGIGVTPFASILKHIWYRFHDANGEPMKLNKVYFFWICRDYSSFEWFQSLLAAIEAQDLGNCIEIHTYLTGRIHANDVINIFANDVGNELDAVTQLRSPTHYGRPNWDRIFASLAEQHPATDIGTFFCGPEPLAKTLHKTCIKFTSVGKGKTRFLFSKERF</sequence>
<feature type="region of interest" description="Disordered" evidence="11">
    <location>
        <begin position="78"/>
        <end position="97"/>
    </location>
</feature>
<dbReference type="GO" id="GO:0006811">
    <property type="term" value="P:monoatomic ion transport"/>
    <property type="evidence" value="ECO:0007669"/>
    <property type="project" value="UniProtKB-KW"/>
</dbReference>
<evidence type="ECO:0000256" key="10">
    <source>
        <dbReference type="ARBA" id="ARBA00023136"/>
    </source>
</evidence>
<keyword evidence="15" id="KW-1185">Reference proteome</keyword>
<evidence type="ECO:0000313" key="14">
    <source>
        <dbReference type="EMBL" id="KPV76951.1"/>
    </source>
</evidence>
<evidence type="ECO:0000256" key="4">
    <source>
        <dbReference type="ARBA" id="ARBA00022723"/>
    </source>
</evidence>
<dbReference type="GO" id="GO:0042554">
    <property type="term" value="P:superoxide anion generation"/>
    <property type="evidence" value="ECO:0007669"/>
    <property type="project" value="TreeGrafter"/>
</dbReference>
<feature type="transmembrane region" description="Helical" evidence="12">
    <location>
        <begin position="309"/>
        <end position="331"/>
    </location>
</feature>
<dbReference type="PROSITE" id="PS51384">
    <property type="entry name" value="FAD_FR"/>
    <property type="match status" value="1"/>
</dbReference>
<keyword evidence="8" id="KW-0408">Iron</keyword>
<dbReference type="CDD" id="cd06186">
    <property type="entry name" value="NOX_Duox_like_FAD_NADP"/>
    <property type="match status" value="1"/>
</dbReference>
<keyword evidence="6 12" id="KW-1133">Transmembrane helix</keyword>
<dbReference type="Gene3D" id="2.40.30.10">
    <property type="entry name" value="Translation factors"/>
    <property type="match status" value="1"/>
</dbReference>
<dbReference type="GO" id="GO:0016175">
    <property type="term" value="F:superoxide-generating NAD(P)H oxidase activity"/>
    <property type="evidence" value="ECO:0007669"/>
    <property type="project" value="TreeGrafter"/>
</dbReference>
<reference evidence="14 15" key="1">
    <citation type="journal article" date="2015" name="Front. Microbiol.">
        <title>Genome sequence of the plant growth promoting endophytic yeast Rhodotorula graminis WP1.</title>
        <authorList>
            <person name="Firrincieli A."/>
            <person name="Otillar R."/>
            <person name="Salamov A."/>
            <person name="Schmutz J."/>
            <person name="Khan Z."/>
            <person name="Redman R.S."/>
            <person name="Fleck N.D."/>
            <person name="Lindquist E."/>
            <person name="Grigoriev I.V."/>
            <person name="Doty S.L."/>
        </authorList>
    </citation>
    <scope>NUCLEOTIDE SEQUENCE [LARGE SCALE GENOMIC DNA]</scope>
    <source>
        <strain evidence="14 15">WP1</strain>
    </source>
</reference>
<dbReference type="PRINTS" id="PR00466">
    <property type="entry name" value="GP91PHOX"/>
</dbReference>
<dbReference type="PANTHER" id="PTHR11972:SF153">
    <property type="entry name" value="SUPEROXIDE-GENERATING NADPH OXIDASE HEAVY CHAIN SUBUNIT A"/>
    <property type="match status" value="1"/>
</dbReference>
<evidence type="ECO:0000259" key="13">
    <source>
        <dbReference type="PROSITE" id="PS51384"/>
    </source>
</evidence>
<feature type="transmembrane region" description="Helical" evidence="12">
    <location>
        <begin position="279"/>
        <end position="297"/>
    </location>
</feature>
<evidence type="ECO:0000256" key="5">
    <source>
        <dbReference type="ARBA" id="ARBA00022982"/>
    </source>
</evidence>
<dbReference type="RefSeq" id="XP_018273000.1">
    <property type="nucleotide sequence ID" value="XM_018414016.1"/>
</dbReference>
<dbReference type="SUPFAM" id="SSF52343">
    <property type="entry name" value="Ferredoxin reductase-like, C-terminal NADP-linked domain"/>
    <property type="match status" value="1"/>
</dbReference>
<dbReference type="SUPFAM" id="SSF63380">
    <property type="entry name" value="Riboflavin synthase domain-like"/>
    <property type="match status" value="1"/>
</dbReference>
<dbReference type="FunFam" id="3.40.50.80:FF:000004">
    <property type="entry name" value="NADPH oxidase isoform 2"/>
    <property type="match status" value="1"/>
</dbReference>
<feature type="region of interest" description="Disordered" evidence="11">
    <location>
        <begin position="104"/>
        <end position="123"/>
    </location>
</feature>
<dbReference type="EMBL" id="KQ474075">
    <property type="protein sequence ID" value="KPV76951.1"/>
    <property type="molecule type" value="Genomic_DNA"/>
</dbReference>
<dbReference type="GO" id="GO:0043020">
    <property type="term" value="C:NADPH oxidase complex"/>
    <property type="evidence" value="ECO:0007669"/>
    <property type="project" value="TreeGrafter"/>
</dbReference>